<protein>
    <submittedName>
        <fullName evidence="1">Alpha-glucosidase</fullName>
    </submittedName>
</protein>
<accession>A0ACB8TV29</accession>
<keyword evidence="2" id="KW-1185">Reference proteome</keyword>
<reference evidence="1" key="1">
    <citation type="journal article" date="2021" name="Environ. Microbiol.">
        <title>Gene family expansions and transcriptome signatures uncover fungal adaptations to wood decay.</title>
        <authorList>
            <person name="Hage H."/>
            <person name="Miyauchi S."/>
            <person name="Viragh M."/>
            <person name="Drula E."/>
            <person name="Min B."/>
            <person name="Chaduli D."/>
            <person name="Navarro D."/>
            <person name="Favel A."/>
            <person name="Norest M."/>
            <person name="Lesage-Meessen L."/>
            <person name="Balint B."/>
            <person name="Merenyi Z."/>
            <person name="de Eugenio L."/>
            <person name="Morin E."/>
            <person name="Martinez A.T."/>
            <person name="Baldrian P."/>
            <person name="Stursova M."/>
            <person name="Martinez M.J."/>
            <person name="Novotny C."/>
            <person name="Magnuson J.K."/>
            <person name="Spatafora J.W."/>
            <person name="Maurice S."/>
            <person name="Pangilinan J."/>
            <person name="Andreopoulos W."/>
            <person name="LaButti K."/>
            <person name="Hundley H."/>
            <person name="Na H."/>
            <person name="Kuo A."/>
            <person name="Barry K."/>
            <person name="Lipzen A."/>
            <person name="Henrissat B."/>
            <person name="Riley R."/>
            <person name="Ahrendt S."/>
            <person name="Nagy L.G."/>
            <person name="Grigoriev I.V."/>
            <person name="Martin F."/>
            <person name="Rosso M.N."/>
        </authorList>
    </citation>
    <scope>NUCLEOTIDE SEQUENCE</scope>
    <source>
        <strain evidence="1">CBS 384.51</strain>
    </source>
</reference>
<gene>
    <name evidence="1" type="ORF">BDY19DRAFT_996351</name>
</gene>
<comment type="caution">
    <text evidence="1">The sequence shown here is derived from an EMBL/GenBank/DDBJ whole genome shotgun (WGS) entry which is preliminary data.</text>
</comment>
<evidence type="ECO:0000313" key="1">
    <source>
        <dbReference type="EMBL" id="KAI0085918.1"/>
    </source>
</evidence>
<proteinExistence type="predicted"/>
<organism evidence="1 2">
    <name type="scientific">Irpex rosettiformis</name>
    <dbReference type="NCBI Taxonomy" id="378272"/>
    <lineage>
        <taxon>Eukaryota</taxon>
        <taxon>Fungi</taxon>
        <taxon>Dikarya</taxon>
        <taxon>Basidiomycota</taxon>
        <taxon>Agaricomycotina</taxon>
        <taxon>Agaricomycetes</taxon>
        <taxon>Polyporales</taxon>
        <taxon>Irpicaceae</taxon>
        <taxon>Irpex</taxon>
    </lineage>
</organism>
<dbReference type="Proteomes" id="UP001055072">
    <property type="component" value="Unassembled WGS sequence"/>
</dbReference>
<dbReference type="EMBL" id="MU274927">
    <property type="protein sequence ID" value="KAI0085918.1"/>
    <property type="molecule type" value="Genomic_DNA"/>
</dbReference>
<evidence type="ECO:0000313" key="2">
    <source>
        <dbReference type="Proteomes" id="UP001055072"/>
    </source>
</evidence>
<sequence>MKASSLPLLAFVYAGIAFATFTDQNVLDACPGYNATAVATHGNTLTASLTLAGTACNVFGQDVEKLKLEVTYETKSRIHVKITDAAKKRFEIPASVLPRPKADKSVSPEHADIHFNYTTSPFSFSIVRSANDEVLFTTGKHPIIFEPQYLRLKTDLPDQANIYGLGEHTDPFRLPTFNTTRTFWSRDAYGVPTGENLYGNHPIYFEHRTTGTHGVFLANSNGLDVKINDTDGTSLEYNAIGGVFDFYFLAGSTTDPTELPRQYAEIVGTPAEVPYWSLGFHQCRFGYQNYLDVAHVITNYSAANIPLETMWTDIDYMDRRRIFTVDPDYFPLDRMREIVDYLHTHDQYYVLMTDPAVAYLPGEDYGPFNRGTDMDIWLKSGDGKNYSLGAVWPGVTVFPDWFNPQTQTYWNNEFNLFYNPKNGIDIDGAWIDMNDPASFCVYPCTDPFQQAIEQNLPPNRTTPPPDKSIPPFPQTSQAHTKRDGQFAFDHSGDNLFVPPYAIENHAGGGNLSDRTAWVDSLHSNGLIEYDAHNLYGTMMSTATQQAMEQRRPGKRTLVITRSTFAGAGAKVGKWLGDNLSDWPHYRNSIAGILGFASVYHVPMVGADICGFGDNTTETLCARWAMLGAFYPFMRNHNQDIGRPQEFYRWPLVAQAARNVLDIRYRLTDYIYTAFHQASTDGTPVLNPLWYKYPQDTNTFPIDLQFFYGDSILVSPVTEENITSVTAYFPKDIFYDFLTLEPFEGQGQNVTFDNVDYTAIPVHIKGGVVLPLRQKGAMTTKELRKTDFEIVVAPGVDGKASGQLYADDGVSVKQRSTTLVEFAFDKGTLTAKGEFGYDLGVKLARVRVLGVNGAPKSVKVNSKRVGDGAVAYNATSKVLDVALNATFDKGFTLQYS</sequence>
<name>A0ACB8TV29_9APHY</name>